<evidence type="ECO:0000313" key="4">
    <source>
        <dbReference type="Proteomes" id="UP000812013"/>
    </source>
</evidence>
<dbReference type="EMBL" id="WTFF01000015">
    <property type="protein sequence ID" value="MBW5481182.1"/>
    <property type="molecule type" value="Genomic_DNA"/>
</dbReference>
<accession>A0ABS6Z0B4</accession>
<sequence>MTAPTAPAASPTLPLSPTVTSQPGYRDRVRTRYAAAAEERIEKAQAAAVELGCTGPVPWGDIRAVYTRPPRSPWKSYTTVVGGIVTNAFGVAMVLGFGVVMLLGAGLAIDKENRAEAATKTAPPAQRAAAVAAAHSGLTHQEKKDLAFFGIAVVGGAFLTSSWRGINDRRNKMGKGYAKEGEEVVTEALEVLPALAAVVGAPVGRPRAEALALVHEKASALMTAVTDSSKWAAGIPRYAGDRGRLKEHGQKVRTAFADKLGGLVEDREATARALGAMALSVATRQAQSAYGALLNADALPAEPGPEVPDLRGVRKVFVGAGIAALGVFMAGTMGGADLMAAIPLALAVFGLGSFLGALFTGKLHAIGQAYAAFKQNGSGAP</sequence>
<keyword evidence="2" id="KW-0472">Membrane</keyword>
<feature type="transmembrane region" description="Helical" evidence="2">
    <location>
        <begin position="316"/>
        <end position="334"/>
    </location>
</feature>
<evidence type="ECO:0000313" key="3">
    <source>
        <dbReference type="EMBL" id="MBW5481182.1"/>
    </source>
</evidence>
<gene>
    <name evidence="3" type="ORF">GPJ59_04610</name>
</gene>
<dbReference type="RefSeq" id="WP_219665070.1">
    <property type="nucleotide sequence ID" value="NZ_WTFF01000015.1"/>
</dbReference>
<feature type="compositionally biased region" description="Low complexity" evidence="1">
    <location>
        <begin position="1"/>
        <end position="18"/>
    </location>
</feature>
<keyword evidence="4" id="KW-1185">Reference proteome</keyword>
<keyword evidence="2" id="KW-0812">Transmembrane</keyword>
<comment type="caution">
    <text evidence="3">The sequence shown here is derived from an EMBL/GenBank/DDBJ whole genome shotgun (WGS) entry which is preliminary data.</text>
</comment>
<evidence type="ECO:0000256" key="2">
    <source>
        <dbReference type="SAM" id="Phobius"/>
    </source>
</evidence>
<evidence type="ECO:0000256" key="1">
    <source>
        <dbReference type="SAM" id="MobiDB-lite"/>
    </source>
</evidence>
<name>A0ABS6Z0B4_9ACTN</name>
<reference evidence="3 4" key="1">
    <citation type="submission" date="2019-12" db="EMBL/GenBank/DDBJ databases">
        <title>Genome sequence of Streptomyces bambusae.</title>
        <authorList>
            <person name="Bansal K."/>
            <person name="Choksket S."/>
            <person name="Korpole S."/>
            <person name="Patil P.B."/>
        </authorList>
    </citation>
    <scope>NUCLEOTIDE SEQUENCE [LARGE SCALE GENOMIC DNA]</scope>
    <source>
        <strain evidence="3 4">SK60</strain>
    </source>
</reference>
<dbReference type="Proteomes" id="UP000812013">
    <property type="component" value="Unassembled WGS sequence"/>
</dbReference>
<feature type="transmembrane region" description="Helical" evidence="2">
    <location>
        <begin position="340"/>
        <end position="359"/>
    </location>
</feature>
<feature type="transmembrane region" description="Helical" evidence="2">
    <location>
        <begin position="77"/>
        <end position="103"/>
    </location>
</feature>
<proteinExistence type="predicted"/>
<protein>
    <submittedName>
        <fullName evidence="3">Uncharacterized protein</fullName>
    </submittedName>
</protein>
<feature type="transmembrane region" description="Helical" evidence="2">
    <location>
        <begin position="146"/>
        <end position="166"/>
    </location>
</feature>
<keyword evidence="2" id="KW-1133">Transmembrane helix</keyword>
<feature type="region of interest" description="Disordered" evidence="1">
    <location>
        <begin position="1"/>
        <end position="27"/>
    </location>
</feature>
<organism evidence="3 4">
    <name type="scientific">Streptomyces bambusae</name>
    <dbReference type="NCBI Taxonomy" id="1550616"/>
    <lineage>
        <taxon>Bacteria</taxon>
        <taxon>Bacillati</taxon>
        <taxon>Actinomycetota</taxon>
        <taxon>Actinomycetes</taxon>
        <taxon>Kitasatosporales</taxon>
        <taxon>Streptomycetaceae</taxon>
        <taxon>Streptomyces</taxon>
    </lineage>
</organism>